<dbReference type="InterPro" id="IPR027379">
    <property type="entry name" value="CLS_N"/>
</dbReference>
<dbReference type="CDD" id="cd09110">
    <property type="entry name" value="PLDc_CLS_1"/>
    <property type="match status" value="1"/>
</dbReference>
<dbReference type="SMART" id="SM00155">
    <property type="entry name" value="PLDc"/>
    <property type="match status" value="2"/>
</dbReference>
<dbReference type="Proteomes" id="UP000616201">
    <property type="component" value="Unassembled WGS sequence"/>
</dbReference>
<evidence type="ECO:0000256" key="7">
    <source>
        <dbReference type="ARBA" id="ARBA00022989"/>
    </source>
</evidence>
<keyword evidence="3" id="KW-0444">Lipid biosynthesis</keyword>
<dbReference type="GO" id="GO:0005886">
    <property type="term" value="C:plasma membrane"/>
    <property type="evidence" value="ECO:0007669"/>
    <property type="project" value="UniProtKB-SubCell"/>
</dbReference>
<feature type="domain" description="PLD phosphodiesterase" evidence="14">
    <location>
        <begin position="225"/>
        <end position="252"/>
    </location>
</feature>
<name>A0A928V023_9SPHI</name>
<dbReference type="EC" id="2.7.8.-" evidence="12"/>
<dbReference type="SUPFAM" id="SSF56024">
    <property type="entry name" value="Phospholipase D/nuclease"/>
    <property type="match status" value="2"/>
</dbReference>
<evidence type="ECO:0000259" key="14">
    <source>
        <dbReference type="PROSITE" id="PS50035"/>
    </source>
</evidence>
<evidence type="ECO:0000256" key="8">
    <source>
        <dbReference type="ARBA" id="ARBA00023098"/>
    </source>
</evidence>
<protein>
    <recommendedName>
        <fullName evidence="12">Cardiolipin synthase</fullName>
        <ecNumber evidence="12">2.7.8.-</ecNumber>
    </recommendedName>
</protein>
<evidence type="ECO:0000256" key="2">
    <source>
        <dbReference type="ARBA" id="ARBA00022475"/>
    </source>
</evidence>
<keyword evidence="7 13" id="KW-1133">Transmembrane helix</keyword>
<dbReference type="Gene3D" id="3.30.870.10">
    <property type="entry name" value="Endonuclease Chain A"/>
    <property type="match status" value="2"/>
</dbReference>
<organism evidence="15 16">
    <name type="scientific">Sphingobacterium hungaricum</name>
    <dbReference type="NCBI Taxonomy" id="2082723"/>
    <lineage>
        <taxon>Bacteria</taxon>
        <taxon>Pseudomonadati</taxon>
        <taxon>Bacteroidota</taxon>
        <taxon>Sphingobacteriia</taxon>
        <taxon>Sphingobacteriales</taxon>
        <taxon>Sphingobacteriaceae</taxon>
        <taxon>Sphingobacterium</taxon>
    </lineage>
</organism>
<keyword evidence="2" id="KW-1003">Cell membrane</keyword>
<feature type="transmembrane region" description="Helical" evidence="13">
    <location>
        <begin position="40"/>
        <end position="61"/>
    </location>
</feature>
<dbReference type="NCBIfam" id="TIGR04265">
    <property type="entry name" value="bac_cardiolipin"/>
    <property type="match status" value="1"/>
</dbReference>
<dbReference type="InterPro" id="IPR022924">
    <property type="entry name" value="Cardiolipin_synthase"/>
</dbReference>
<evidence type="ECO:0000256" key="6">
    <source>
        <dbReference type="ARBA" id="ARBA00022737"/>
    </source>
</evidence>
<accession>A0A928V023</accession>
<dbReference type="Pfam" id="PF13091">
    <property type="entry name" value="PLDc_2"/>
    <property type="match status" value="2"/>
</dbReference>
<gene>
    <name evidence="15" type="primary">cls</name>
    <name evidence="15" type="ORF">C4F49_13025</name>
</gene>
<keyword evidence="8" id="KW-0443">Lipid metabolism</keyword>
<evidence type="ECO:0000256" key="10">
    <source>
        <dbReference type="ARBA" id="ARBA00023209"/>
    </source>
</evidence>
<evidence type="ECO:0000256" key="1">
    <source>
        <dbReference type="ARBA" id="ARBA00004651"/>
    </source>
</evidence>
<keyword evidence="6" id="KW-0677">Repeat</keyword>
<dbReference type="CDD" id="cd09112">
    <property type="entry name" value="PLDc_CLS_2"/>
    <property type="match status" value="1"/>
</dbReference>
<dbReference type="InterPro" id="IPR025202">
    <property type="entry name" value="PLD-like_dom"/>
</dbReference>
<evidence type="ECO:0000313" key="16">
    <source>
        <dbReference type="Proteomes" id="UP000616201"/>
    </source>
</evidence>
<evidence type="ECO:0000256" key="9">
    <source>
        <dbReference type="ARBA" id="ARBA00023136"/>
    </source>
</evidence>
<feature type="domain" description="PLD phosphodiesterase" evidence="14">
    <location>
        <begin position="404"/>
        <end position="431"/>
    </location>
</feature>
<evidence type="ECO:0000313" key="15">
    <source>
        <dbReference type="EMBL" id="MBE8714605.1"/>
    </source>
</evidence>
<keyword evidence="10" id="KW-0594">Phospholipid biosynthesis</keyword>
<keyword evidence="4" id="KW-0808">Transferase</keyword>
<dbReference type="InterPro" id="IPR001736">
    <property type="entry name" value="PLipase_D/transphosphatidylase"/>
</dbReference>
<feature type="transmembrane region" description="Helical" evidence="13">
    <location>
        <begin position="12"/>
        <end position="34"/>
    </location>
</feature>
<dbReference type="PANTHER" id="PTHR21248">
    <property type="entry name" value="CARDIOLIPIN SYNTHASE"/>
    <property type="match status" value="1"/>
</dbReference>
<comment type="caution">
    <text evidence="15">The sequence shown here is derived from an EMBL/GenBank/DDBJ whole genome shotgun (WGS) entry which is preliminary data.</text>
</comment>
<evidence type="ECO:0000256" key="3">
    <source>
        <dbReference type="ARBA" id="ARBA00022516"/>
    </source>
</evidence>
<comment type="subcellular location">
    <subcellularLocation>
        <location evidence="1">Cell membrane</location>
        <topology evidence="1">Multi-pass membrane protein</topology>
    </subcellularLocation>
</comment>
<keyword evidence="9 13" id="KW-0472">Membrane</keyword>
<reference evidence="15" key="1">
    <citation type="submission" date="2018-02" db="EMBL/GenBank/DDBJ databases">
        <authorList>
            <person name="Vasarhelyi B.M."/>
            <person name="Deshmukh S."/>
            <person name="Balint B."/>
            <person name="Kukolya J."/>
        </authorList>
    </citation>
    <scope>NUCLEOTIDE SEQUENCE</scope>
    <source>
        <strain evidence="15">KB22</strain>
    </source>
</reference>
<dbReference type="GO" id="GO:0008808">
    <property type="term" value="F:cardiolipin synthase activity"/>
    <property type="evidence" value="ECO:0007669"/>
    <property type="project" value="UniProtKB-UniRule"/>
</dbReference>
<evidence type="ECO:0000256" key="5">
    <source>
        <dbReference type="ARBA" id="ARBA00022692"/>
    </source>
</evidence>
<evidence type="ECO:0000256" key="11">
    <source>
        <dbReference type="ARBA" id="ARBA00023264"/>
    </source>
</evidence>
<proteinExistence type="predicted"/>
<keyword evidence="5 13" id="KW-0812">Transmembrane</keyword>
<evidence type="ECO:0000256" key="4">
    <source>
        <dbReference type="ARBA" id="ARBA00022679"/>
    </source>
</evidence>
<dbReference type="EMBL" id="PRDK01000006">
    <property type="protein sequence ID" value="MBE8714605.1"/>
    <property type="molecule type" value="Genomic_DNA"/>
</dbReference>
<dbReference type="AlphaFoldDB" id="A0A928V023"/>
<evidence type="ECO:0000256" key="13">
    <source>
        <dbReference type="SAM" id="Phobius"/>
    </source>
</evidence>
<dbReference type="Pfam" id="PF13396">
    <property type="entry name" value="PLDc_N"/>
    <property type="match status" value="1"/>
</dbReference>
<keyword evidence="16" id="KW-1185">Reference proteome</keyword>
<dbReference type="GO" id="GO:0032049">
    <property type="term" value="P:cardiolipin biosynthetic process"/>
    <property type="evidence" value="ECO:0007669"/>
    <property type="project" value="UniProtKB-UniRule"/>
</dbReference>
<dbReference type="PROSITE" id="PS50035">
    <property type="entry name" value="PLD"/>
    <property type="match status" value="2"/>
</dbReference>
<dbReference type="PANTHER" id="PTHR21248:SF22">
    <property type="entry name" value="PHOSPHOLIPASE D"/>
    <property type="match status" value="1"/>
</dbReference>
<dbReference type="RefSeq" id="WP_196936141.1">
    <property type="nucleotide sequence ID" value="NZ_MU158698.1"/>
</dbReference>
<evidence type="ECO:0000256" key="12">
    <source>
        <dbReference type="NCBIfam" id="TIGR04265"/>
    </source>
</evidence>
<keyword evidence="11" id="KW-1208">Phospholipid metabolism</keyword>
<sequence>MEIVRNIIEFLGHWYWIPVILLYLGVIVTILAENGNPTKAMAWILVIVFLPIIGLVLYYLFGQEFTRIKKLKKINLQEEKRLEKEWVKLDAQMNNNINLLYSDIGDLSRVYTFLKNERLSSPSLNNELKLLVNGEEKFKYFLEALESAKHHIHLEYYIFEPDNIGLKVLNILERKACEGLHVRLIVDSFGSPKLVGYMERMIKKGKSKIEFYAFLPVTFSSLANSNYRNHRKIAVVDAKIGFIGGINISDRYINSASSDGYWRDTSVMVKGDSINMMQVNFWNSWNMTECEPFDLRDGYLAETSKDIQNKSAVAYVPSNPGSLGPFNLEAMLIALGEANKKIQLTTPYFIPPDQLSSALKVAAASGVEVELLMPKKGDSFLVQHASFSYINEMLKRGVKVYLYTKGFVHAKTVSIDNQLSFIGTVNLDTRSFHINFEINAVISDEQLSQDMEKQFEIDKSNAHLVTLKEWENRKRWKKGFDSICRLLAPLL</sequence>